<dbReference type="EMBL" id="JACVEL010000003">
    <property type="protein sequence ID" value="MBC9812138.1"/>
    <property type="molecule type" value="Genomic_DNA"/>
</dbReference>
<accession>A0A8J6PP48</accession>
<name>A0A8J6PP48_9FLAO</name>
<dbReference type="PANTHER" id="PTHR43048">
    <property type="entry name" value="METHYLMALONYL-COA EPIMERASE"/>
    <property type="match status" value="1"/>
</dbReference>
<dbReference type="InterPro" id="IPR037523">
    <property type="entry name" value="VOC_core"/>
</dbReference>
<feature type="domain" description="VOC" evidence="2">
    <location>
        <begin position="162"/>
        <end position="316"/>
    </location>
</feature>
<dbReference type="Pfam" id="PF00903">
    <property type="entry name" value="Glyoxalase"/>
    <property type="match status" value="2"/>
</dbReference>
<dbReference type="PROSITE" id="PS51819">
    <property type="entry name" value="VOC"/>
    <property type="match status" value="2"/>
</dbReference>
<sequence length="355" mass="39893">MAKIISGIQQMGIGVPNVPEIWKWYRTFFGVNVKIFEDAAEAPLMTRYTGGKVQNRTATLALSMDGGGGFEIWQYKSRNTEKATFDIQLGDYGLYSCFIKSRDVEATYNYQKSKGATVLGPVTTRPNGKKSFFVQDPNGNIFTIADGRGWFKNTGHPSKCGGVGGTIIGVSDMEKALPLYRDVLEYSTVEYDVTGEFEDFAQLPGGTGKFRRVLLTHKNDRKGPFAPLLGPTEIELVQSLDRTDCRQIFENRFWGDWGFIHLCFDINNMEGLKKECEAAGFPFTVDSGETFDMGEAGGRFSYIEDPDGTWIEFVETHKVPVMKKLGWYINLKKRNPEKHLPKWMLGAMGLNKVKD</sequence>
<comment type="caution">
    <text evidence="3">The sequence shown here is derived from an EMBL/GenBank/DDBJ whole genome shotgun (WGS) entry which is preliminary data.</text>
</comment>
<dbReference type="GO" id="GO:0004493">
    <property type="term" value="F:methylmalonyl-CoA epimerase activity"/>
    <property type="evidence" value="ECO:0007669"/>
    <property type="project" value="TreeGrafter"/>
</dbReference>
<dbReference type="InterPro" id="IPR029068">
    <property type="entry name" value="Glyas_Bleomycin-R_OHBP_Dase"/>
</dbReference>
<dbReference type="PANTHER" id="PTHR43048:SF3">
    <property type="entry name" value="METHYLMALONYL-COA EPIMERASE, MITOCHONDRIAL"/>
    <property type="match status" value="1"/>
</dbReference>
<evidence type="ECO:0000259" key="2">
    <source>
        <dbReference type="PROSITE" id="PS51819"/>
    </source>
</evidence>
<dbReference type="InterPro" id="IPR004360">
    <property type="entry name" value="Glyas_Fos-R_dOase_dom"/>
</dbReference>
<dbReference type="GO" id="GO:0046872">
    <property type="term" value="F:metal ion binding"/>
    <property type="evidence" value="ECO:0007669"/>
    <property type="project" value="UniProtKB-KW"/>
</dbReference>
<dbReference type="AlphaFoldDB" id="A0A8J6PP48"/>
<keyword evidence="4" id="KW-1185">Reference proteome</keyword>
<proteinExistence type="predicted"/>
<evidence type="ECO:0000256" key="1">
    <source>
        <dbReference type="ARBA" id="ARBA00022723"/>
    </source>
</evidence>
<dbReference type="InterPro" id="IPR051785">
    <property type="entry name" value="MMCE/EMCE_epimerase"/>
</dbReference>
<dbReference type="SUPFAM" id="SSF54593">
    <property type="entry name" value="Glyoxalase/Bleomycin resistance protein/Dihydroxybiphenyl dioxygenase"/>
    <property type="match status" value="2"/>
</dbReference>
<feature type="domain" description="VOC" evidence="2">
    <location>
        <begin position="7"/>
        <end position="147"/>
    </location>
</feature>
<protein>
    <submittedName>
        <fullName evidence="3">VOC family protein</fullName>
    </submittedName>
</protein>
<dbReference type="Proteomes" id="UP000652681">
    <property type="component" value="Unassembled WGS sequence"/>
</dbReference>
<keyword evidence="1" id="KW-0479">Metal-binding</keyword>
<dbReference type="GO" id="GO:0046491">
    <property type="term" value="P:L-methylmalonyl-CoA metabolic process"/>
    <property type="evidence" value="ECO:0007669"/>
    <property type="project" value="TreeGrafter"/>
</dbReference>
<evidence type="ECO:0000313" key="3">
    <source>
        <dbReference type="EMBL" id="MBC9812138.1"/>
    </source>
</evidence>
<dbReference type="RefSeq" id="WP_163490111.1">
    <property type="nucleotide sequence ID" value="NZ_JACVEL010000003.1"/>
</dbReference>
<dbReference type="Gene3D" id="3.10.180.10">
    <property type="entry name" value="2,3-Dihydroxybiphenyl 1,2-Dioxygenase, domain 1"/>
    <property type="match status" value="2"/>
</dbReference>
<gene>
    <name evidence="3" type="ORF">H9Y05_06560</name>
</gene>
<organism evidence="3 4">
    <name type="scientific">Taishania pollutisoli</name>
    <dbReference type="NCBI Taxonomy" id="2766479"/>
    <lineage>
        <taxon>Bacteria</taxon>
        <taxon>Pseudomonadati</taxon>
        <taxon>Bacteroidota</taxon>
        <taxon>Flavobacteriia</taxon>
        <taxon>Flavobacteriales</taxon>
        <taxon>Crocinitomicaceae</taxon>
        <taxon>Taishania</taxon>
    </lineage>
</organism>
<reference evidence="3" key="1">
    <citation type="submission" date="2020-09" db="EMBL/GenBank/DDBJ databases">
        <title>Taishania pollutisoli gen. nov., sp. nov., Isolated from Tetrabromobisphenol A-Contaminated Soil.</title>
        <authorList>
            <person name="Chen Q."/>
        </authorList>
    </citation>
    <scope>NUCLEOTIDE SEQUENCE</scope>
    <source>
        <strain evidence="3">CZZ-1</strain>
    </source>
</reference>
<evidence type="ECO:0000313" key="4">
    <source>
        <dbReference type="Proteomes" id="UP000652681"/>
    </source>
</evidence>